<dbReference type="InterPro" id="IPR001611">
    <property type="entry name" value="Leu-rich_rpt"/>
</dbReference>
<evidence type="ECO:0000313" key="4">
    <source>
        <dbReference type="Proteomes" id="UP000308267"/>
    </source>
</evidence>
<dbReference type="Gene3D" id="3.80.10.10">
    <property type="entry name" value="Ribonuclease Inhibitor"/>
    <property type="match status" value="2"/>
</dbReference>
<dbReference type="AlphaFoldDB" id="A0A4V3SFP5"/>
<dbReference type="Proteomes" id="UP000308267">
    <property type="component" value="Unassembled WGS sequence"/>
</dbReference>
<dbReference type="STRING" id="147828.A0A4V3SFP5"/>
<dbReference type="EMBL" id="SJOL01006176">
    <property type="protein sequence ID" value="TGZ69194.1"/>
    <property type="molecule type" value="Genomic_DNA"/>
</dbReference>
<name>A0A4V3SFP5_OPIFE</name>
<evidence type="ECO:0008006" key="5">
    <source>
        <dbReference type="Google" id="ProtNLM"/>
    </source>
</evidence>
<evidence type="ECO:0000313" key="3">
    <source>
        <dbReference type="EMBL" id="TGZ69194.1"/>
    </source>
</evidence>
<keyword evidence="2" id="KW-0677">Repeat</keyword>
<dbReference type="PROSITE" id="PS51450">
    <property type="entry name" value="LRR"/>
    <property type="match status" value="3"/>
</dbReference>
<proteinExistence type="predicted"/>
<dbReference type="SMART" id="SM00369">
    <property type="entry name" value="LRR_TYP"/>
    <property type="match status" value="4"/>
</dbReference>
<dbReference type="SUPFAM" id="SSF52058">
    <property type="entry name" value="L domain-like"/>
    <property type="match status" value="1"/>
</dbReference>
<comment type="caution">
    <text evidence="3">The sequence shown here is derived from an EMBL/GenBank/DDBJ whole genome shotgun (WGS) entry which is preliminary data.</text>
</comment>
<dbReference type="OrthoDB" id="1574204at2759"/>
<dbReference type="InterPro" id="IPR003591">
    <property type="entry name" value="Leu-rich_rpt_typical-subtyp"/>
</dbReference>
<gene>
    <name evidence="3" type="ORF">CRM22_003867</name>
</gene>
<dbReference type="InterPro" id="IPR032675">
    <property type="entry name" value="LRR_dom_sf"/>
</dbReference>
<keyword evidence="4" id="KW-1185">Reference proteome</keyword>
<keyword evidence="1" id="KW-0433">Leucine-rich repeat</keyword>
<dbReference type="InterPro" id="IPR050836">
    <property type="entry name" value="SDS22/Internalin_LRR"/>
</dbReference>
<sequence length="406" mass="46189">MKTLTDILKSSKGDTPSVITDIILQQEGLRHVPDLSDLKHLRLLDVSCNRLTQLKFLSDNKLIETLLVYDNQLRELNDIANLPNLKILHAQYNMIQRIDSCFSNLVNLTDVRLDANKIESISPETFARCKLLTDLDLSYNLLESIEFVRSIRKLTYVSLGHNKIRSLVPLAQCDSLLDADVSDNLITDHAFGVEGYPVIQRLNLANNQIRQMNDFEPIRSLTSLNISNNLLQKPPIFHKSFPNLETLEMTGNPLFINDDLLDDLAQCEMLRELTLDDNTESTNFSKLQELVSERVPQLFRMNNTDLRKRSSRNTGGMEQCYEHKQQVYDLIESQLAALTSMTAPLQASLDKSFDAVSQLFARVDEEMEKRTNRALTESVNTARSSVRNKIQDALGFAASENKQDEN</sequence>
<evidence type="ECO:0000256" key="1">
    <source>
        <dbReference type="ARBA" id="ARBA00022614"/>
    </source>
</evidence>
<organism evidence="3 4">
    <name type="scientific">Opisthorchis felineus</name>
    <dbReference type="NCBI Taxonomy" id="147828"/>
    <lineage>
        <taxon>Eukaryota</taxon>
        <taxon>Metazoa</taxon>
        <taxon>Spiralia</taxon>
        <taxon>Lophotrochozoa</taxon>
        <taxon>Platyhelminthes</taxon>
        <taxon>Trematoda</taxon>
        <taxon>Digenea</taxon>
        <taxon>Opisthorchiida</taxon>
        <taxon>Opisthorchiata</taxon>
        <taxon>Opisthorchiidae</taxon>
        <taxon>Opisthorchis</taxon>
    </lineage>
</organism>
<accession>A0A4V3SFP5</accession>
<reference evidence="3 4" key="1">
    <citation type="journal article" date="2019" name="BMC Genomics">
        <title>New insights from Opisthorchis felineus genome: update on genomics of the epidemiologically important liver flukes.</title>
        <authorList>
            <person name="Ershov N.I."/>
            <person name="Mordvinov V.A."/>
            <person name="Prokhortchouk E.B."/>
            <person name="Pakharukova M.Y."/>
            <person name="Gunbin K.V."/>
            <person name="Ustyantsev K."/>
            <person name="Genaev M.A."/>
            <person name="Blinov A.G."/>
            <person name="Mazur A."/>
            <person name="Boulygina E."/>
            <person name="Tsygankova S."/>
            <person name="Khrameeva E."/>
            <person name="Chekanov N."/>
            <person name="Fan G."/>
            <person name="Xiao A."/>
            <person name="Zhang H."/>
            <person name="Xu X."/>
            <person name="Yang H."/>
            <person name="Solovyev V."/>
            <person name="Lee S.M."/>
            <person name="Liu X."/>
            <person name="Afonnikov D.A."/>
            <person name="Skryabin K.G."/>
        </authorList>
    </citation>
    <scope>NUCLEOTIDE SEQUENCE [LARGE SCALE GENOMIC DNA]</scope>
    <source>
        <strain evidence="3">AK-0245</strain>
        <tissue evidence="3">Whole organism</tissue>
    </source>
</reference>
<protein>
    <recommendedName>
        <fullName evidence="5">Protein phosphatase 1 regulatory subunit 7</fullName>
    </recommendedName>
</protein>
<dbReference type="PANTHER" id="PTHR46652">
    <property type="entry name" value="LEUCINE-RICH REPEAT AND IQ DOMAIN-CONTAINING PROTEIN 1-RELATED"/>
    <property type="match status" value="1"/>
</dbReference>
<dbReference type="PANTHER" id="PTHR46652:SF3">
    <property type="entry name" value="LEUCINE-RICH REPEAT-CONTAINING PROTEIN 9"/>
    <property type="match status" value="1"/>
</dbReference>
<dbReference type="Pfam" id="PF13855">
    <property type="entry name" value="LRR_8"/>
    <property type="match status" value="1"/>
</dbReference>
<evidence type="ECO:0000256" key="2">
    <source>
        <dbReference type="ARBA" id="ARBA00022737"/>
    </source>
</evidence>